<proteinExistence type="predicted"/>
<comment type="caution">
    <text evidence="1">The sequence shown here is derived from an EMBL/GenBank/DDBJ whole genome shotgun (WGS) entry which is preliminary data.</text>
</comment>
<gene>
    <name evidence="1" type="ORF">ACOLOM_LOCUS9011</name>
</gene>
<dbReference type="Proteomes" id="UP000789525">
    <property type="component" value="Unassembled WGS sequence"/>
</dbReference>
<evidence type="ECO:0000313" key="1">
    <source>
        <dbReference type="EMBL" id="CAG8672487.1"/>
    </source>
</evidence>
<reference evidence="1" key="1">
    <citation type="submission" date="2021-06" db="EMBL/GenBank/DDBJ databases">
        <authorList>
            <person name="Kallberg Y."/>
            <person name="Tangrot J."/>
            <person name="Rosling A."/>
        </authorList>
    </citation>
    <scope>NUCLEOTIDE SEQUENCE</scope>
    <source>
        <strain evidence="1">CL356</strain>
    </source>
</reference>
<dbReference type="EMBL" id="CAJVPT010024862">
    <property type="protein sequence ID" value="CAG8672487.1"/>
    <property type="molecule type" value="Genomic_DNA"/>
</dbReference>
<accession>A0ACA9NV85</accession>
<name>A0ACA9NV85_9GLOM</name>
<organism evidence="1 2">
    <name type="scientific">Acaulospora colombiana</name>
    <dbReference type="NCBI Taxonomy" id="27376"/>
    <lineage>
        <taxon>Eukaryota</taxon>
        <taxon>Fungi</taxon>
        <taxon>Fungi incertae sedis</taxon>
        <taxon>Mucoromycota</taxon>
        <taxon>Glomeromycotina</taxon>
        <taxon>Glomeromycetes</taxon>
        <taxon>Diversisporales</taxon>
        <taxon>Acaulosporaceae</taxon>
        <taxon>Acaulospora</taxon>
    </lineage>
</organism>
<evidence type="ECO:0000313" key="2">
    <source>
        <dbReference type="Proteomes" id="UP000789525"/>
    </source>
</evidence>
<feature type="non-terminal residue" evidence="1">
    <location>
        <position position="1"/>
    </location>
</feature>
<sequence length="222" mass="25128">GILNTDTCSMQARKPSVTLIVAATLANGIGAAGRLPWRLSKEMGYFAKVTSSVPEQEGTPTPRNSVIMGRKTWDSIPSKFRPLKDRVNVVVIENNVVKINSIEEACAFPSSDPSFQPQIYRRFLIGGAQLYQYALTRASDQYILDRILLTRILDPAFEECDTFLPEFHKQPGSDEVKEVWRQADHETLSQWVGFDVPEGVQEEKGVKYVFQMWVRDENNTQD</sequence>
<keyword evidence="2" id="KW-1185">Reference proteome</keyword>
<protein>
    <submittedName>
        <fullName evidence="1">14750_t:CDS:1</fullName>
    </submittedName>
</protein>